<organism evidence="4 5">
    <name type="scientific">Paraburkholderia unamae</name>
    <dbReference type="NCBI Taxonomy" id="219649"/>
    <lineage>
        <taxon>Bacteria</taxon>
        <taxon>Pseudomonadati</taxon>
        <taxon>Pseudomonadota</taxon>
        <taxon>Betaproteobacteria</taxon>
        <taxon>Burkholderiales</taxon>
        <taxon>Burkholderiaceae</taxon>
        <taxon>Paraburkholderia</taxon>
    </lineage>
</organism>
<evidence type="ECO:0000313" key="5">
    <source>
        <dbReference type="Proteomes" id="UP000245712"/>
    </source>
</evidence>
<dbReference type="Gene3D" id="3.40.50.1460">
    <property type="match status" value="1"/>
</dbReference>
<dbReference type="Proteomes" id="UP000245712">
    <property type="component" value="Unassembled WGS sequence"/>
</dbReference>
<dbReference type="InterPro" id="IPR011600">
    <property type="entry name" value="Pept_C14_caspase"/>
</dbReference>
<dbReference type="InterPro" id="IPR015917">
    <property type="entry name" value="Pept_C14A"/>
</dbReference>
<feature type="signal peptide" evidence="2">
    <location>
        <begin position="1"/>
        <end position="25"/>
    </location>
</feature>
<dbReference type="PANTHER" id="PTHR22576">
    <property type="entry name" value="MUCOSA ASSOCIATED LYMPHOID TISSUE LYMPHOMA TRANSLOCATION PROTEIN 1/PARACASPASE"/>
    <property type="match status" value="1"/>
</dbReference>
<dbReference type="InterPro" id="IPR029030">
    <property type="entry name" value="Caspase-like_dom_sf"/>
</dbReference>
<comment type="caution">
    <text evidence="4">The sequence shown here is derived from an EMBL/GenBank/DDBJ whole genome shotgun (WGS) entry which is preliminary data.</text>
</comment>
<protein>
    <submittedName>
        <fullName evidence="4">Caspase-like protein</fullName>
    </submittedName>
</protein>
<sequence length="572" mass="62640">MFTRRDFVRTLPGLPAALCCGASGAATVNDASKVCLVVGNSAYARMALRNPVNDARAMSELFAAANFSVDFQQDVKLDAFREAVDRFGETVQHASTRLAVFYYAGHGVQLDWRNYLLPVDAQVGTADQLKARCLDLGLLLGKFADTKDKTHIVFLDACRNDPFGGTYQPAQAGLSQVDAPVGSLLAYSTAPGKVAFDGQGANGPYVQNLVRELSRRDAQLEDALKRVRLNVRLESSGMQIPWESTSLERAVYLFDDGRKPLSDADLENAVKEDLDYWERIKSSRNPQDWIAYLRTFPNGRFAEIAQDRLTRLLATQASPPVAGRTSVASAPAAAQTGVPVAIVASAPVASQPPAQARVEPPAIVVAPGAPPPQLARPSDNPYSAGVYPLGRVFSVGDEATFRVIDIIGGREKTRYSIRITKVDLDADRIEANGGKWVYDAMGNPRATPQGASTVPKQLVPAEFQIGKKWKAAYADVNGQWATELDLKVVAREIVRAGDVDFLAFRVEGRGIRTRLHRTFVRLEWRFWYVPGLNFSVVSEYIERAANAVFLFSSNRDELIMLRQQRTGLSTTA</sequence>
<accession>A0ABX5KM31</accession>
<feature type="chain" id="PRO_5046876968" evidence="2">
    <location>
        <begin position="26"/>
        <end position="572"/>
    </location>
</feature>
<keyword evidence="2" id="KW-0732">Signal</keyword>
<feature type="domain" description="Caspase family p20" evidence="3">
    <location>
        <begin position="31"/>
        <end position="162"/>
    </location>
</feature>
<dbReference type="InterPro" id="IPR052039">
    <property type="entry name" value="Caspase-related_regulators"/>
</dbReference>
<comment type="similarity">
    <text evidence="1">Belongs to the peptidase C14A family.</text>
</comment>
<dbReference type="PROSITE" id="PS50208">
    <property type="entry name" value="CASPASE_P20"/>
    <property type="match status" value="1"/>
</dbReference>
<dbReference type="SMART" id="SM00115">
    <property type="entry name" value="CASc"/>
    <property type="match status" value="1"/>
</dbReference>
<proteinExistence type="inferred from homology"/>
<dbReference type="RefSeq" id="WP_116611609.1">
    <property type="nucleotide sequence ID" value="NZ_QEOB01000008.1"/>
</dbReference>
<evidence type="ECO:0000256" key="2">
    <source>
        <dbReference type="SAM" id="SignalP"/>
    </source>
</evidence>
<gene>
    <name evidence="4" type="ORF">C7402_108226</name>
</gene>
<evidence type="ECO:0000259" key="3">
    <source>
        <dbReference type="PROSITE" id="PS50208"/>
    </source>
</evidence>
<name>A0ABX5KM31_9BURK</name>
<dbReference type="SUPFAM" id="SSF52129">
    <property type="entry name" value="Caspase-like"/>
    <property type="match status" value="1"/>
</dbReference>
<evidence type="ECO:0000256" key="1">
    <source>
        <dbReference type="ARBA" id="ARBA00010134"/>
    </source>
</evidence>
<evidence type="ECO:0000313" key="4">
    <source>
        <dbReference type="EMBL" id="PVX82853.1"/>
    </source>
</evidence>
<keyword evidence="5" id="KW-1185">Reference proteome</keyword>
<dbReference type="InterPro" id="IPR001309">
    <property type="entry name" value="Pept_C14_p20"/>
</dbReference>
<dbReference type="PANTHER" id="PTHR22576:SF37">
    <property type="entry name" value="MUCOSA-ASSOCIATED LYMPHOID TISSUE LYMPHOMA TRANSLOCATION PROTEIN 1"/>
    <property type="match status" value="1"/>
</dbReference>
<dbReference type="Pfam" id="PF00656">
    <property type="entry name" value="Peptidase_C14"/>
    <property type="match status" value="1"/>
</dbReference>
<reference evidence="4 5" key="1">
    <citation type="submission" date="2018-05" db="EMBL/GenBank/DDBJ databases">
        <title>Genomic Encyclopedia of Type Strains, Phase IV (KMG-V): Genome sequencing to study the core and pangenomes of soil and plant-associated prokaryotes.</title>
        <authorList>
            <person name="Whitman W."/>
        </authorList>
    </citation>
    <scope>NUCLEOTIDE SEQUENCE [LARGE SCALE GENOMIC DNA]</scope>
    <source>
        <strain evidence="4 5">SCZa-39</strain>
    </source>
</reference>
<dbReference type="EMBL" id="QEOB01000008">
    <property type="protein sequence ID" value="PVX82853.1"/>
    <property type="molecule type" value="Genomic_DNA"/>
</dbReference>